<dbReference type="Pfam" id="PF00440">
    <property type="entry name" value="TetR_N"/>
    <property type="match status" value="1"/>
</dbReference>
<dbReference type="SUPFAM" id="SSF46689">
    <property type="entry name" value="Homeodomain-like"/>
    <property type="match status" value="1"/>
</dbReference>
<organism evidence="4 5">
    <name type="scientific">Neobacillus massiliamazoniensis</name>
    <dbReference type="NCBI Taxonomy" id="1499688"/>
    <lineage>
        <taxon>Bacteria</taxon>
        <taxon>Bacillati</taxon>
        <taxon>Bacillota</taxon>
        <taxon>Bacilli</taxon>
        <taxon>Bacillales</taxon>
        <taxon>Bacillaceae</taxon>
        <taxon>Neobacillus</taxon>
    </lineage>
</organism>
<dbReference type="InterPro" id="IPR001647">
    <property type="entry name" value="HTH_TetR"/>
</dbReference>
<reference evidence="5" key="1">
    <citation type="submission" date="2015-05" db="EMBL/GenBank/DDBJ databases">
        <authorList>
            <person name="Urmite Genomes"/>
        </authorList>
    </citation>
    <scope>NUCLEOTIDE SEQUENCE [LARGE SCALE GENOMIC DNA]</scope>
    <source>
        <strain evidence="5">LF1</strain>
    </source>
</reference>
<dbReference type="STRING" id="1499688.BN000_02786"/>
<feature type="domain" description="HTH tetR-type" evidence="3">
    <location>
        <begin position="11"/>
        <end position="71"/>
    </location>
</feature>
<dbReference type="Proteomes" id="UP000199087">
    <property type="component" value="Unassembled WGS sequence"/>
</dbReference>
<protein>
    <submittedName>
        <fullName evidence="4">TetR family transcriptional regulator</fullName>
    </submittedName>
</protein>
<name>A0A0U1NXU0_9BACI</name>
<proteinExistence type="predicted"/>
<dbReference type="PROSITE" id="PS50977">
    <property type="entry name" value="HTH_TETR_2"/>
    <property type="match status" value="1"/>
</dbReference>
<accession>A0A0U1NXU0</accession>
<evidence type="ECO:0000313" key="4">
    <source>
        <dbReference type="EMBL" id="CRK82834.1"/>
    </source>
</evidence>
<feature type="DNA-binding region" description="H-T-H motif" evidence="2">
    <location>
        <begin position="34"/>
        <end position="53"/>
    </location>
</feature>
<evidence type="ECO:0000256" key="2">
    <source>
        <dbReference type="PROSITE-ProRule" id="PRU00335"/>
    </source>
</evidence>
<keyword evidence="5" id="KW-1185">Reference proteome</keyword>
<dbReference type="AlphaFoldDB" id="A0A0U1NXU0"/>
<dbReference type="EMBL" id="CVRB01000003">
    <property type="protein sequence ID" value="CRK82834.1"/>
    <property type="molecule type" value="Genomic_DNA"/>
</dbReference>
<keyword evidence="1 2" id="KW-0238">DNA-binding</keyword>
<dbReference type="Gene3D" id="1.10.357.10">
    <property type="entry name" value="Tetracycline Repressor, domain 2"/>
    <property type="match status" value="1"/>
</dbReference>
<dbReference type="Pfam" id="PF17924">
    <property type="entry name" value="TetR_C_19"/>
    <property type="match status" value="1"/>
</dbReference>
<evidence type="ECO:0000313" key="5">
    <source>
        <dbReference type="Proteomes" id="UP000199087"/>
    </source>
</evidence>
<evidence type="ECO:0000259" key="3">
    <source>
        <dbReference type="PROSITE" id="PS50977"/>
    </source>
</evidence>
<dbReference type="InterPro" id="IPR009057">
    <property type="entry name" value="Homeodomain-like_sf"/>
</dbReference>
<evidence type="ECO:0000256" key="1">
    <source>
        <dbReference type="ARBA" id="ARBA00023125"/>
    </source>
</evidence>
<dbReference type="OrthoDB" id="9812484at2"/>
<gene>
    <name evidence="4" type="ORF">BN000_02786</name>
</gene>
<sequence length="207" mass="24491">MPKPTFFNLSKEKRETLMKAAIKEFSRVPLNDALIANIVKFAGIPRGSFYQYFEDKEDLFFYLLDQYAEENKESFILSLEKANGDLFDTFIVEFKRMIVNFRKKENRDFFKNAFLNMNHKVETAILKSSDEEKFYHHFIDIKNFINISKLNIADEHELLHVIQILMAVTMHNLIQNFARELPFEDSLKNYTLEIELLKKGLCKKIDG</sequence>
<dbReference type="GO" id="GO:0003677">
    <property type="term" value="F:DNA binding"/>
    <property type="evidence" value="ECO:0007669"/>
    <property type="project" value="UniProtKB-UniRule"/>
</dbReference>
<dbReference type="RefSeq" id="WP_090635151.1">
    <property type="nucleotide sequence ID" value="NZ_CVRB01000003.1"/>
</dbReference>